<organism evidence="2 3">
    <name type="scientific">Catenibacillus scindens</name>
    <dbReference type="NCBI Taxonomy" id="673271"/>
    <lineage>
        <taxon>Bacteria</taxon>
        <taxon>Bacillati</taxon>
        <taxon>Bacillota</taxon>
        <taxon>Clostridia</taxon>
        <taxon>Lachnospirales</taxon>
        <taxon>Lachnospiraceae</taxon>
        <taxon>Catenibacillus</taxon>
    </lineage>
</organism>
<feature type="domain" description="Non-reducing end beta-L-arabinofuranosidase-like GH127 catalytic" evidence="1">
    <location>
        <begin position="16"/>
        <end position="167"/>
    </location>
</feature>
<evidence type="ECO:0000259" key="1">
    <source>
        <dbReference type="Pfam" id="PF07944"/>
    </source>
</evidence>
<keyword evidence="3" id="KW-1185">Reference proteome</keyword>
<dbReference type="PANTHER" id="PTHR31151">
    <property type="entry name" value="PROLINE-TRNA LIGASE (DUF1680)"/>
    <property type="match status" value="1"/>
</dbReference>
<accession>A0A7W8HB12</accession>
<dbReference type="Pfam" id="PF07944">
    <property type="entry name" value="Beta-AFase-like_GH127_cat"/>
    <property type="match status" value="1"/>
</dbReference>
<evidence type="ECO:0000313" key="3">
    <source>
        <dbReference type="Proteomes" id="UP000543642"/>
    </source>
</evidence>
<dbReference type="InterPro" id="IPR012878">
    <property type="entry name" value="Beta-AFase-like_GH127_cat"/>
</dbReference>
<evidence type="ECO:0000313" key="2">
    <source>
        <dbReference type="EMBL" id="MBB5264425.1"/>
    </source>
</evidence>
<dbReference type="Proteomes" id="UP000543642">
    <property type="component" value="Unassembled WGS sequence"/>
</dbReference>
<comment type="caution">
    <text evidence="2">The sequence shown here is derived from an EMBL/GenBank/DDBJ whole genome shotgun (WGS) entry which is preliminary data.</text>
</comment>
<sequence>MDAPIVTMGRLHTSHRKHANTTIPKMTGALKRYIVSGRKEDFYLKAAANFWMIVTRHHTYITGGNSEWEHLGAPDILNGERTQCNCETCNTYNMLKLSRLLFSLTGEKKYADYDEQTYINAILSSQNHKSGMTTYFQPMATEYFKVYSRPFDQFWCCTGTGMENFSKPWAGIAFEDEHRLWINRFEDARFLWKEQETELSLQANLLRSGYVVFYGCWFDGLTFRISFERALMVHGLPAMEDLFLPERMARALCLALIS</sequence>
<gene>
    <name evidence="2" type="ORF">HNP82_001552</name>
</gene>
<dbReference type="PANTHER" id="PTHR31151:SF0">
    <property type="entry name" value="PROLINE-TRNA LIGASE (DUF1680)"/>
    <property type="match status" value="1"/>
</dbReference>
<proteinExistence type="predicted"/>
<name>A0A7W8HB12_9FIRM</name>
<reference evidence="2 3" key="1">
    <citation type="submission" date="2020-08" db="EMBL/GenBank/DDBJ databases">
        <title>Genomic Encyclopedia of Type Strains, Phase IV (KMG-IV): sequencing the most valuable type-strain genomes for metagenomic binning, comparative biology and taxonomic classification.</title>
        <authorList>
            <person name="Goeker M."/>
        </authorList>
    </citation>
    <scope>NUCLEOTIDE SEQUENCE [LARGE SCALE GENOMIC DNA]</scope>
    <source>
        <strain evidence="2 3">DSM 106146</strain>
    </source>
</reference>
<protein>
    <submittedName>
        <fullName evidence="2">DUF1680 family protein</fullName>
    </submittedName>
</protein>
<dbReference type="EMBL" id="JACHFW010000005">
    <property type="protein sequence ID" value="MBB5264425.1"/>
    <property type="molecule type" value="Genomic_DNA"/>
</dbReference>
<dbReference type="AlphaFoldDB" id="A0A7W8HB12"/>